<dbReference type="PRINTS" id="PR00385">
    <property type="entry name" value="P450"/>
</dbReference>
<sequence length="507" mass="58782">MWVHIVLAILTIAFLYIKWTHTYWKRKGVMHVEPTFLVGLMTCFLKGEPLLEPLIEVYKKARAKGERYIGHYEFLYPVFVPIDVELIKLIFQDNFMNFDSHGSLNISEEVDPFIVNLFHLRGEDWKNMRRKLSPTFSTGKIKMMFDGMVACGKNLEEYLKQYSQGKTLELKELSACFTTDIIGSIAFGIDVDSLKNPYAEFRQRSKEYLSVDPIKVLRLIVAHSLPTWLVYKLNFSTLTPKMTQYYTDLVRKTVQHREKNNIFRRDFLHLLIQLKNLGKVGDDGRIFDDTDPTKAPQMTISEMAAQCFVFYVAAFDTSANTISFALYELAQNREIQDRAREEIRRVLKHYDDELTYDALKEMEYLEQILSETLRKYPPGYNIPRVCSKDFKVPNSDLVIYKGQSVRIPAYCIHRDPEYYPNPEVFDPERFSEENKDKISPLAYLPFGGGPRTCFGARFGKVQTKVGLCSILKNHEVTLNNKTKMPLNYEAGFTLAAGEVWLDVKTVP</sequence>
<name>A0A3Q8AWJ2_9CUCU</name>
<dbReference type="GO" id="GO:0020037">
    <property type="term" value="F:heme binding"/>
    <property type="evidence" value="ECO:0007669"/>
    <property type="project" value="InterPro"/>
</dbReference>
<evidence type="ECO:0000256" key="3">
    <source>
        <dbReference type="ARBA" id="ARBA00004406"/>
    </source>
</evidence>
<dbReference type="GO" id="GO:0005789">
    <property type="term" value="C:endoplasmic reticulum membrane"/>
    <property type="evidence" value="ECO:0007669"/>
    <property type="project" value="UniProtKB-SubCell"/>
</dbReference>
<evidence type="ECO:0000256" key="8">
    <source>
        <dbReference type="ARBA" id="ARBA00022848"/>
    </source>
</evidence>
<evidence type="ECO:0000256" key="13">
    <source>
        <dbReference type="PIRSR" id="PIRSR602402-1"/>
    </source>
</evidence>
<keyword evidence="5 13" id="KW-0349">Heme</keyword>
<dbReference type="InterPro" id="IPR036396">
    <property type="entry name" value="Cyt_P450_sf"/>
</dbReference>
<organism evidence="15">
    <name type="scientific">Agasicles hygrophila</name>
    <dbReference type="NCBI Taxonomy" id="715812"/>
    <lineage>
        <taxon>Eukaryota</taxon>
        <taxon>Metazoa</taxon>
        <taxon>Ecdysozoa</taxon>
        <taxon>Arthropoda</taxon>
        <taxon>Hexapoda</taxon>
        <taxon>Insecta</taxon>
        <taxon>Pterygota</taxon>
        <taxon>Neoptera</taxon>
        <taxon>Endopterygota</taxon>
        <taxon>Coleoptera</taxon>
        <taxon>Polyphaga</taxon>
        <taxon>Cucujiformia</taxon>
        <taxon>Chrysomeloidea</taxon>
        <taxon>Chrysomelidae</taxon>
        <taxon>Galerucinae</taxon>
        <taxon>Alticini</taxon>
        <taxon>Agasicles</taxon>
    </lineage>
</organism>
<dbReference type="InterPro" id="IPR002402">
    <property type="entry name" value="Cyt_P450_E_grp-II"/>
</dbReference>
<dbReference type="PANTHER" id="PTHR24292:SF100">
    <property type="entry name" value="CYTOCHROME P450 6A16, ISOFORM B-RELATED"/>
    <property type="match status" value="1"/>
</dbReference>
<dbReference type="PRINTS" id="PR00464">
    <property type="entry name" value="EP450II"/>
</dbReference>
<proteinExistence type="evidence at transcript level"/>
<keyword evidence="10 13" id="KW-0408">Iron</keyword>
<keyword evidence="9 14" id="KW-0560">Oxidoreductase</keyword>
<evidence type="ECO:0000256" key="10">
    <source>
        <dbReference type="ARBA" id="ARBA00023004"/>
    </source>
</evidence>
<dbReference type="FunFam" id="1.10.630.10:FF:000042">
    <property type="entry name" value="Cytochrome P450"/>
    <property type="match status" value="1"/>
</dbReference>
<comment type="cofactor">
    <cofactor evidence="1 13">
        <name>heme</name>
        <dbReference type="ChEBI" id="CHEBI:30413"/>
    </cofactor>
</comment>
<dbReference type="EMBL" id="KT032142">
    <property type="protein sequence ID" value="ANS06310.1"/>
    <property type="molecule type" value="mRNA"/>
</dbReference>
<evidence type="ECO:0000256" key="11">
    <source>
        <dbReference type="ARBA" id="ARBA00023033"/>
    </source>
</evidence>
<keyword evidence="11 14" id="KW-0503">Monooxygenase</keyword>
<dbReference type="Pfam" id="PF00067">
    <property type="entry name" value="p450"/>
    <property type="match status" value="1"/>
</dbReference>
<keyword evidence="6 13" id="KW-0479">Metal-binding</keyword>
<dbReference type="InterPro" id="IPR001128">
    <property type="entry name" value="Cyt_P450"/>
</dbReference>
<dbReference type="SUPFAM" id="SSF48264">
    <property type="entry name" value="Cytochrome P450"/>
    <property type="match status" value="1"/>
</dbReference>
<evidence type="ECO:0000256" key="2">
    <source>
        <dbReference type="ARBA" id="ARBA00004174"/>
    </source>
</evidence>
<dbReference type="PANTHER" id="PTHR24292">
    <property type="entry name" value="CYTOCHROME P450"/>
    <property type="match status" value="1"/>
</dbReference>
<dbReference type="PROSITE" id="PS00086">
    <property type="entry name" value="CYTOCHROME_P450"/>
    <property type="match status" value="1"/>
</dbReference>
<evidence type="ECO:0000256" key="1">
    <source>
        <dbReference type="ARBA" id="ARBA00001971"/>
    </source>
</evidence>
<dbReference type="GO" id="GO:0016705">
    <property type="term" value="F:oxidoreductase activity, acting on paired donors, with incorporation or reduction of molecular oxygen"/>
    <property type="evidence" value="ECO:0007669"/>
    <property type="project" value="InterPro"/>
</dbReference>
<dbReference type="CDD" id="cd11056">
    <property type="entry name" value="CYP6-like"/>
    <property type="match status" value="1"/>
</dbReference>
<keyword evidence="8" id="KW-0492">Microsome</keyword>
<protein>
    <submittedName>
        <fullName evidence="15">Cytochrome P450</fullName>
    </submittedName>
</protein>
<evidence type="ECO:0000256" key="7">
    <source>
        <dbReference type="ARBA" id="ARBA00022824"/>
    </source>
</evidence>
<evidence type="ECO:0000256" key="6">
    <source>
        <dbReference type="ARBA" id="ARBA00022723"/>
    </source>
</evidence>
<evidence type="ECO:0000256" key="12">
    <source>
        <dbReference type="ARBA" id="ARBA00023136"/>
    </source>
</evidence>
<evidence type="ECO:0000256" key="14">
    <source>
        <dbReference type="RuleBase" id="RU000461"/>
    </source>
</evidence>
<comment type="subcellular location">
    <subcellularLocation>
        <location evidence="3">Endoplasmic reticulum membrane</location>
        <topology evidence="3">Peripheral membrane protein</topology>
    </subcellularLocation>
    <subcellularLocation>
        <location evidence="2">Microsome membrane</location>
        <topology evidence="2">Peripheral membrane protein</topology>
    </subcellularLocation>
</comment>
<keyword evidence="12" id="KW-0472">Membrane</keyword>
<dbReference type="GO" id="GO:0005506">
    <property type="term" value="F:iron ion binding"/>
    <property type="evidence" value="ECO:0007669"/>
    <property type="project" value="InterPro"/>
</dbReference>
<dbReference type="Gene3D" id="1.10.630.10">
    <property type="entry name" value="Cytochrome P450"/>
    <property type="match status" value="1"/>
</dbReference>
<accession>A0A3Q8AWJ2</accession>
<dbReference type="InterPro" id="IPR017972">
    <property type="entry name" value="Cyt_P450_CS"/>
</dbReference>
<dbReference type="InterPro" id="IPR050476">
    <property type="entry name" value="Insect_CytP450_Detox"/>
</dbReference>
<dbReference type="GO" id="GO:0004497">
    <property type="term" value="F:monooxygenase activity"/>
    <property type="evidence" value="ECO:0007669"/>
    <property type="project" value="UniProtKB-KW"/>
</dbReference>
<comment type="similarity">
    <text evidence="4 14">Belongs to the cytochrome P450 family.</text>
</comment>
<reference evidence="15" key="1">
    <citation type="submission" date="2015-06" db="EMBL/GenBank/DDBJ databases">
        <title>Identification and characterization of nine P450 genes and one CarE gene from the flee beetle Agasicles hygrophila.</title>
        <authorList>
            <person name="Guo Y."/>
        </authorList>
    </citation>
    <scope>NUCLEOTIDE SEQUENCE</scope>
</reference>
<keyword evidence="7" id="KW-0256">Endoplasmic reticulum</keyword>
<dbReference type="AlphaFoldDB" id="A0A3Q8AWJ2"/>
<feature type="binding site" description="axial binding residue" evidence="13">
    <location>
        <position position="453"/>
    </location>
    <ligand>
        <name>heme</name>
        <dbReference type="ChEBI" id="CHEBI:30413"/>
    </ligand>
    <ligandPart>
        <name>Fe</name>
        <dbReference type="ChEBI" id="CHEBI:18248"/>
    </ligandPart>
</feature>
<evidence type="ECO:0000313" key="15">
    <source>
        <dbReference type="EMBL" id="ANS06310.1"/>
    </source>
</evidence>
<evidence type="ECO:0000256" key="5">
    <source>
        <dbReference type="ARBA" id="ARBA00022617"/>
    </source>
</evidence>
<evidence type="ECO:0000256" key="9">
    <source>
        <dbReference type="ARBA" id="ARBA00023002"/>
    </source>
</evidence>
<evidence type="ECO:0000256" key="4">
    <source>
        <dbReference type="ARBA" id="ARBA00010617"/>
    </source>
</evidence>